<organism evidence="2 3">
    <name type="scientific">Sphagnum jensenii</name>
    <dbReference type="NCBI Taxonomy" id="128206"/>
    <lineage>
        <taxon>Eukaryota</taxon>
        <taxon>Viridiplantae</taxon>
        <taxon>Streptophyta</taxon>
        <taxon>Embryophyta</taxon>
        <taxon>Bryophyta</taxon>
        <taxon>Sphagnophytina</taxon>
        <taxon>Sphagnopsida</taxon>
        <taxon>Sphagnales</taxon>
        <taxon>Sphagnaceae</taxon>
        <taxon>Sphagnum</taxon>
    </lineage>
</organism>
<feature type="signal peptide" evidence="1">
    <location>
        <begin position="1"/>
        <end position="27"/>
    </location>
</feature>
<keyword evidence="1" id="KW-0732">Signal</keyword>
<evidence type="ECO:0000256" key="1">
    <source>
        <dbReference type="SAM" id="SignalP"/>
    </source>
</evidence>
<gene>
    <name evidence="2" type="ORF">CSSPJE1EN1_LOCUS27403</name>
</gene>
<keyword evidence="3" id="KW-1185">Reference proteome</keyword>
<dbReference type="Proteomes" id="UP001497444">
    <property type="component" value="Unassembled WGS sequence"/>
</dbReference>
<evidence type="ECO:0000313" key="2">
    <source>
        <dbReference type="EMBL" id="CAK9252025.1"/>
    </source>
</evidence>
<accession>A0ABP0VEU7</accession>
<protein>
    <submittedName>
        <fullName evidence="2">Uncharacterized protein</fullName>
    </submittedName>
</protein>
<dbReference type="EMBL" id="CAXAQS010000542">
    <property type="protein sequence ID" value="CAK9252025.1"/>
    <property type="molecule type" value="Genomic_DNA"/>
</dbReference>
<evidence type="ECO:0000313" key="3">
    <source>
        <dbReference type="Proteomes" id="UP001497444"/>
    </source>
</evidence>
<comment type="caution">
    <text evidence="2">The sequence shown here is derived from an EMBL/GenBank/DDBJ whole genome shotgun (WGS) entry which is preliminary data.</text>
</comment>
<reference evidence="2" key="1">
    <citation type="submission" date="2024-02" db="EMBL/GenBank/DDBJ databases">
        <authorList>
            <consortium name="ELIXIR-Norway"/>
            <consortium name="Elixir Norway"/>
        </authorList>
    </citation>
    <scope>NUCLEOTIDE SEQUENCE</scope>
</reference>
<name>A0ABP0VEU7_9BRYO</name>
<feature type="chain" id="PRO_5045983999" evidence="1">
    <location>
        <begin position="28"/>
        <end position="389"/>
    </location>
</feature>
<sequence length="389" mass="40850">MKCSLTNFHTLILTLVATSQSASFALSEKDLRGPIAPAVSGQAAQAHFTVTTPASPTNNGQMGGLSAPGADALMTPDMLLVTPTASGQQSPVPLGALVGNALKLNVLRSDVTFEKFRGILVSVTNGTNRPLVVNGDQATALLDGHTFKCATIAAIQQSIVAPRKTSTEFEELLTLALPAALSVGAVPTIRDIKESQRPVLERYGPDELRLQPGHWQLRFGRSGPQEGFSVGARVGVGAVYAPKTAESTLDFKEDASGVTYNGTVKHPTRVVVMVEPAKSPLVRQTNSYTLEATGSVAESSATAANAESNTPSVVGAYTINMNDLGVAKFAADGSIVTSSGARGTWELFDADTRTYVILINGQRMTLTFQPGRGFVDKNEVLVIAVKPKA</sequence>
<proteinExistence type="predicted"/>